<dbReference type="InterPro" id="IPR051683">
    <property type="entry name" value="Enoyl-CoA_Hydratase/Isomerase"/>
</dbReference>
<dbReference type="GO" id="GO:0008300">
    <property type="term" value="P:isoprenoid catabolic process"/>
    <property type="evidence" value="ECO:0007669"/>
    <property type="project" value="TreeGrafter"/>
</dbReference>
<evidence type="ECO:0008006" key="4">
    <source>
        <dbReference type="Google" id="ProtNLM"/>
    </source>
</evidence>
<comment type="similarity">
    <text evidence="1">Belongs to the enoyl-CoA hydratase/isomerase family.</text>
</comment>
<evidence type="ECO:0000256" key="1">
    <source>
        <dbReference type="ARBA" id="ARBA00005254"/>
    </source>
</evidence>
<protein>
    <recommendedName>
        <fullName evidence="4">Enoyl-CoA hydratase</fullName>
    </recommendedName>
</protein>
<accession>A0A2T7U9K6</accession>
<dbReference type="PANTHER" id="PTHR42964:SF1">
    <property type="entry name" value="POLYKETIDE BIOSYNTHESIS ENOYL-COA HYDRATASE PKSH-RELATED"/>
    <property type="match status" value="1"/>
</dbReference>
<dbReference type="SUPFAM" id="SSF52096">
    <property type="entry name" value="ClpP/crotonase"/>
    <property type="match status" value="1"/>
</dbReference>
<reference evidence="2" key="1">
    <citation type="submission" date="2017-04" db="EMBL/GenBank/DDBJ databases">
        <title>Unexpected and diverse lifestyles within the genus Limnohabitans.</title>
        <authorList>
            <person name="Kasalicky V."/>
            <person name="Mehrshad M."/>
            <person name="Andrei S.-A."/>
            <person name="Salcher M."/>
            <person name="Kratochvilova H."/>
            <person name="Simek K."/>
            <person name="Ghai R."/>
        </authorList>
    </citation>
    <scope>NUCLEOTIDE SEQUENCE [LARGE SCALE GENOMIC DNA]</scope>
    <source>
        <strain evidence="2">II-D5</strain>
    </source>
</reference>
<dbReference type="InterPro" id="IPR029045">
    <property type="entry name" value="ClpP/crotonase-like_dom_sf"/>
</dbReference>
<proteinExistence type="inferred from homology"/>
<evidence type="ECO:0000313" key="2">
    <source>
        <dbReference type="EMBL" id="PVE41329.1"/>
    </source>
</evidence>
<dbReference type="PANTHER" id="PTHR42964">
    <property type="entry name" value="ENOYL-COA HYDRATASE"/>
    <property type="match status" value="1"/>
</dbReference>
<sequence length="294" mass="31349">MNYEHLRVQRAHHIYWVTLHRPETHNALSTEMVAELAHVVIRAALDSALRAVVLRGSAGFFSAGFFTADGHVGNFHSRLQAIDHAEGDPAVHRNLAFGHLLQAITALPMPVLAVVEGAAMGGGLGLACCADIVLATEDARFALSETGLGLIPAQIAPFVQARVGHREALRLGLSGERVSGTLAQSLGLVDALAADSEALDALQAQWLSRILAYRPQANHSLKAQLSQDVAGAPSLGPQRVDAPQRFAQCMHREGAKGLPALRVRRAPSGSFTLQGADVARLHDLGCDRMPHICH</sequence>
<dbReference type="Pfam" id="PF00378">
    <property type="entry name" value="ECH_1"/>
    <property type="match status" value="1"/>
</dbReference>
<dbReference type="Proteomes" id="UP000037507">
    <property type="component" value="Unassembled WGS sequence"/>
</dbReference>
<dbReference type="RefSeq" id="WP_053173289.1">
    <property type="nucleotide sequence ID" value="NZ_LFYT02000032.1"/>
</dbReference>
<evidence type="ECO:0000313" key="3">
    <source>
        <dbReference type="Proteomes" id="UP000037507"/>
    </source>
</evidence>
<dbReference type="STRING" id="1293045.H663_11980"/>
<name>A0A2T7U9K6_9BURK</name>
<keyword evidence="3" id="KW-1185">Reference proteome</keyword>
<dbReference type="CDD" id="cd06558">
    <property type="entry name" value="crotonase-like"/>
    <property type="match status" value="1"/>
</dbReference>
<dbReference type="Gene3D" id="3.90.226.10">
    <property type="entry name" value="2-enoyl-CoA Hydratase, Chain A, domain 1"/>
    <property type="match status" value="1"/>
</dbReference>
<dbReference type="EMBL" id="LFYT02000032">
    <property type="protein sequence ID" value="PVE41329.1"/>
    <property type="molecule type" value="Genomic_DNA"/>
</dbReference>
<dbReference type="OrthoDB" id="9807606at2"/>
<gene>
    <name evidence="2" type="ORF">H663_017770</name>
</gene>
<comment type="caution">
    <text evidence="2">The sequence shown here is derived from an EMBL/GenBank/DDBJ whole genome shotgun (WGS) entry which is preliminary data.</text>
</comment>
<dbReference type="AlphaFoldDB" id="A0A2T7U9K6"/>
<organism evidence="2 3">
    <name type="scientific">Limnohabitans planktonicus II-D5</name>
    <dbReference type="NCBI Taxonomy" id="1293045"/>
    <lineage>
        <taxon>Bacteria</taxon>
        <taxon>Pseudomonadati</taxon>
        <taxon>Pseudomonadota</taxon>
        <taxon>Betaproteobacteria</taxon>
        <taxon>Burkholderiales</taxon>
        <taxon>Comamonadaceae</taxon>
        <taxon>Limnohabitans</taxon>
    </lineage>
</organism>
<dbReference type="InterPro" id="IPR001753">
    <property type="entry name" value="Enoyl-CoA_hydra/iso"/>
</dbReference>
<dbReference type="GO" id="GO:0003824">
    <property type="term" value="F:catalytic activity"/>
    <property type="evidence" value="ECO:0007669"/>
    <property type="project" value="UniProtKB-ARBA"/>
</dbReference>